<comment type="caution">
    <text evidence="1">The sequence shown here is derived from an EMBL/GenBank/DDBJ whole genome shotgun (WGS) entry which is preliminary data.</text>
</comment>
<organism evidence="1 2">
    <name type="scientific">Ensete ventricosum</name>
    <name type="common">Abyssinian banana</name>
    <name type="synonym">Musa ensete</name>
    <dbReference type="NCBI Taxonomy" id="4639"/>
    <lineage>
        <taxon>Eukaryota</taxon>
        <taxon>Viridiplantae</taxon>
        <taxon>Streptophyta</taxon>
        <taxon>Embryophyta</taxon>
        <taxon>Tracheophyta</taxon>
        <taxon>Spermatophyta</taxon>
        <taxon>Magnoliopsida</taxon>
        <taxon>Liliopsida</taxon>
        <taxon>Zingiberales</taxon>
        <taxon>Musaceae</taxon>
        <taxon>Ensete</taxon>
    </lineage>
</organism>
<reference evidence="1 2" key="1">
    <citation type="submission" date="2022-12" db="EMBL/GenBank/DDBJ databases">
        <title>Chromosome-scale assembly of the Ensete ventricosum genome.</title>
        <authorList>
            <person name="Dussert Y."/>
            <person name="Stocks J."/>
            <person name="Wendawek A."/>
            <person name="Woldeyes F."/>
            <person name="Nichols R.A."/>
            <person name="Borrell J.S."/>
        </authorList>
    </citation>
    <scope>NUCLEOTIDE SEQUENCE [LARGE SCALE GENOMIC DNA]</scope>
    <source>
        <strain evidence="2">cv. Maze</strain>
        <tissue evidence="1">Seeds</tissue>
    </source>
</reference>
<protein>
    <submittedName>
        <fullName evidence="1">Uncharacterized protein</fullName>
    </submittedName>
</protein>
<gene>
    <name evidence="1" type="ORF">OPV22_029383</name>
</gene>
<evidence type="ECO:0000313" key="2">
    <source>
        <dbReference type="Proteomes" id="UP001222027"/>
    </source>
</evidence>
<sequence>MTGHKATVEKVRCPKSVKELCQTLVGDKDEGFHALRMIDMPDRDLYTPLQGHWSTLKNSSRIWSDGANVEEFGRGIYGSTSIEWPSSWSGYGKPKGLKKEFCAYLLTNHLLPRLGRPLREL</sequence>
<evidence type="ECO:0000313" key="1">
    <source>
        <dbReference type="EMBL" id="KAJ8466831.1"/>
    </source>
</evidence>
<keyword evidence="2" id="KW-1185">Reference proteome</keyword>
<dbReference type="Proteomes" id="UP001222027">
    <property type="component" value="Unassembled WGS sequence"/>
</dbReference>
<dbReference type="AlphaFoldDB" id="A0AAV8P634"/>
<accession>A0AAV8P634</accession>
<proteinExistence type="predicted"/>
<name>A0AAV8P634_ENSVE</name>
<dbReference type="EMBL" id="JAQQAF010000008">
    <property type="protein sequence ID" value="KAJ8466831.1"/>
    <property type="molecule type" value="Genomic_DNA"/>
</dbReference>